<evidence type="ECO:0000259" key="4">
    <source>
        <dbReference type="Pfam" id="PF05118"/>
    </source>
</evidence>
<dbReference type="RefSeq" id="WP_260395852.1">
    <property type="nucleotide sequence ID" value="NZ_JACHLN010000001.1"/>
</dbReference>
<dbReference type="EMBL" id="JACHLN010000001">
    <property type="protein sequence ID" value="MBB4837141.1"/>
    <property type="molecule type" value="Genomic_DNA"/>
</dbReference>
<dbReference type="InterPro" id="IPR027443">
    <property type="entry name" value="IPNS-like_sf"/>
</dbReference>
<sequence length="276" mass="31630">MWRDAGEVEVGEAREMIPDMTVMSGAIMPDSPLRAERDRPFLIKYGKYLRGTFDRFIARFSLVSNNPVLDVRDFAWTQALRANWQAIRAEAIAAALDPHQAPSLAHISPDHRAIAPANKWRSFFLYGYGYFVEENLNRCPETTRLVESIPGLNSAFFSILAPGTHIPAHRGVTKGLITCHLGLVVPRDGDARMRIDDRVVRWSEGETLVFDDTYDHEVWNDTSGTRVVLLIQFRRPLRQPGRWFVDRFLAWIRHSAFVQDARANLIRWNRVVNSTN</sequence>
<dbReference type="PANTHER" id="PTHR46332:SF5">
    <property type="entry name" value="ASPARTATE BETA-HYDROXYLASE DOMAIN CONTAINING 2"/>
    <property type="match status" value="1"/>
</dbReference>
<evidence type="ECO:0000313" key="5">
    <source>
        <dbReference type="EMBL" id="MBB4837141.1"/>
    </source>
</evidence>
<accession>A0A7W7JXV0</accession>
<dbReference type="InterPro" id="IPR051821">
    <property type="entry name" value="Asp/Asn_beta-hydroxylase"/>
</dbReference>
<keyword evidence="6" id="KW-1185">Reference proteome</keyword>
<dbReference type="PANTHER" id="PTHR46332">
    <property type="entry name" value="ASPARTATE BETA-HYDROXYLASE DOMAIN-CONTAINING PROTEIN 2"/>
    <property type="match status" value="1"/>
</dbReference>
<dbReference type="EC" id="1.14.11.-" evidence="5"/>
<keyword evidence="3 5" id="KW-0560">Oxidoreductase</keyword>
<dbReference type="GO" id="GO:0051213">
    <property type="term" value="F:dioxygenase activity"/>
    <property type="evidence" value="ECO:0007669"/>
    <property type="project" value="UniProtKB-KW"/>
</dbReference>
<name>A0A7W7JXV0_9SPHN</name>
<evidence type="ECO:0000256" key="1">
    <source>
        <dbReference type="ARBA" id="ARBA00007730"/>
    </source>
</evidence>
<evidence type="ECO:0000313" key="6">
    <source>
        <dbReference type="Proteomes" id="UP000575241"/>
    </source>
</evidence>
<keyword evidence="2" id="KW-0223">Dioxygenase</keyword>
<dbReference type="InterPro" id="IPR007803">
    <property type="entry name" value="Asp/Arg/Pro-Hydrxlase"/>
</dbReference>
<dbReference type="SUPFAM" id="SSF51197">
    <property type="entry name" value="Clavaminate synthase-like"/>
    <property type="match status" value="1"/>
</dbReference>
<dbReference type="Pfam" id="PF05118">
    <property type="entry name" value="Asp_Arg_Hydrox"/>
    <property type="match status" value="1"/>
</dbReference>
<feature type="domain" description="Aspartyl/asparaginy/proline hydroxylase" evidence="4">
    <location>
        <begin position="82"/>
        <end position="236"/>
    </location>
</feature>
<proteinExistence type="inferred from homology"/>
<evidence type="ECO:0000256" key="3">
    <source>
        <dbReference type="ARBA" id="ARBA00023002"/>
    </source>
</evidence>
<reference evidence="5 6" key="1">
    <citation type="submission" date="2020-08" db="EMBL/GenBank/DDBJ databases">
        <title>Functional genomics of gut bacteria from endangered species of beetles.</title>
        <authorList>
            <person name="Carlos-Shanley C."/>
        </authorList>
    </citation>
    <scope>NUCLEOTIDE SEQUENCE [LARGE SCALE GENOMIC DNA]</scope>
    <source>
        <strain evidence="5 6">S00224</strain>
    </source>
</reference>
<dbReference type="AlphaFoldDB" id="A0A7W7JXV0"/>
<gene>
    <name evidence="5" type="ORF">HNP52_000192</name>
</gene>
<dbReference type="Proteomes" id="UP000575241">
    <property type="component" value="Unassembled WGS sequence"/>
</dbReference>
<evidence type="ECO:0000256" key="2">
    <source>
        <dbReference type="ARBA" id="ARBA00022964"/>
    </source>
</evidence>
<comment type="similarity">
    <text evidence="1">Belongs to the aspartyl/asparaginyl beta-hydroxylase family.</text>
</comment>
<protein>
    <submittedName>
        <fullName evidence="5">Beta-hydroxylase</fullName>
        <ecNumber evidence="5">1.14.11.-</ecNumber>
    </submittedName>
</protein>
<dbReference type="GO" id="GO:0016020">
    <property type="term" value="C:membrane"/>
    <property type="evidence" value="ECO:0007669"/>
    <property type="project" value="TreeGrafter"/>
</dbReference>
<organism evidence="5 6">
    <name type="scientific">Sphingomonas kyeonggiensis</name>
    <dbReference type="NCBI Taxonomy" id="1268553"/>
    <lineage>
        <taxon>Bacteria</taxon>
        <taxon>Pseudomonadati</taxon>
        <taxon>Pseudomonadota</taxon>
        <taxon>Alphaproteobacteria</taxon>
        <taxon>Sphingomonadales</taxon>
        <taxon>Sphingomonadaceae</taxon>
        <taxon>Sphingomonas</taxon>
    </lineage>
</organism>
<dbReference type="Gene3D" id="2.60.120.330">
    <property type="entry name" value="B-lactam Antibiotic, Isopenicillin N Synthase, Chain"/>
    <property type="match status" value="1"/>
</dbReference>
<comment type="caution">
    <text evidence="5">The sequence shown here is derived from an EMBL/GenBank/DDBJ whole genome shotgun (WGS) entry which is preliminary data.</text>
</comment>